<evidence type="ECO:0000313" key="5">
    <source>
        <dbReference type="Proteomes" id="UP001239397"/>
    </source>
</evidence>
<dbReference type="SUPFAM" id="SSF102405">
    <property type="entry name" value="MCP/YpsA-like"/>
    <property type="match status" value="1"/>
</dbReference>
<evidence type="ECO:0000256" key="2">
    <source>
        <dbReference type="SAM" id="MobiDB-lite"/>
    </source>
</evidence>
<dbReference type="KEGG" id="amog:QRX60_17625"/>
<dbReference type="InterPro" id="IPR003488">
    <property type="entry name" value="DprA"/>
</dbReference>
<gene>
    <name evidence="4" type="primary">dprA</name>
    <name evidence="4" type="ORF">QRX60_17625</name>
</gene>
<evidence type="ECO:0000313" key="4">
    <source>
        <dbReference type="EMBL" id="WIY05576.1"/>
    </source>
</evidence>
<keyword evidence="5" id="KW-1185">Reference proteome</keyword>
<dbReference type="RefSeq" id="WP_286001864.1">
    <property type="nucleotide sequence ID" value="NZ_CP127295.1"/>
</dbReference>
<feature type="domain" description="Smf/DprA SLOG" evidence="3">
    <location>
        <begin position="78"/>
        <end position="301"/>
    </location>
</feature>
<proteinExistence type="inferred from homology"/>
<accession>A0A9Y2JVM9</accession>
<dbReference type="Proteomes" id="UP001239397">
    <property type="component" value="Chromosome"/>
</dbReference>
<dbReference type="PANTHER" id="PTHR43022:SF1">
    <property type="entry name" value="PROTEIN SMF"/>
    <property type="match status" value="1"/>
</dbReference>
<dbReference type="Gene3D" id="3.40.50.450">
    <property type="match status" value="1"/>
</dbReference>
<dbReference type="AlphaFoldDB" id="A0A9Y2JVM9"/>
<evidence type="ECO:0000256" key="1">
    <source>
        <dbReference type="ARBA" id="ARBA00006525"/>
    </source>
</evidence>
<protein>
    <submittedName>
        <fullName evidence="4">DNA-processing protein DprA</fullName>
    </submittedName>
</protein>
<evidence type="ECO:0000259" key="3">
    <source>
        <dbReference type="Pfam" id="PF02481"/>
    </source>
</evidence>
<dbReference type="NCBIfam" id="TIGR00732">
    <property type="entry name" value="dprA"/>
    <property type="match status" value="1"/>
</dbReference>
<organism evidence="4 5">
    <name type="scientific">Amycolatopsis mongoliensis</name>
    <dbReference type="NCBI Taxonomy" id="715475"/>
    <lineage>
        <taxon>Bacteria</taxon>
        <taxon>Bacillati</taxon>
        <taxon>Actinomycetota</taxon>
        <taxon>Actinomycetes</taxon>
        <taxon>Pseudonocardiales</taxon>
        <taxon>Pseudonocardiaceae</taxon>
        <taxon>Amycolatopsis</taxon>
    </lineage>
</organism>
<sequence length="325" mass="34235">MSCSTDARRARAFLQHAAEPANPFLARYVAEVGPVDAAHHVSERTAPTDVLTETRLDVDWMRADAALRTAAELGARFVIPEDDEWPAGVVGGLSTLAADDATLGGPPLGLWIQGEPRLDELASARSVAVMGARAATEYGEHHAAEFAYTLASRNVTVWSGAAYGIDSAAHRGALATDRRACTVALLACGIDCGYPAGHVGLLKRIATSGAVVSEYPPGVPPARHRFLLRHRLLGAFTRATVVVEAGQRSGARHAARVADRLGRPVLAIPGPLSSTASAGCHRLIQDGTARLVTSADDVIAVIEQPEDEVDAEPEAAIPVDETDRR</sequence>
<name>A0A9Y2JVM9_9PSEU</name>
<dbReference type="GO" id="GO:0009294">
    <property type="term" value="P:DNA-mediated transformation"/>
    <property type="evidence" value="ECO:0007669"/>
    <property type="project" value="InterPro"/>
</dbReference>
<dbReference type="PANTHER" id="PTHR43022">
    <property type="entry name" value="PROTEIN SMF"/>
    <property type="match status" value="1"/>
</dbReference>
<dbReference type="EMBL" id="CP127295">
    <property type="protein sequence ID" value="WIY05576.1"/>
    <property type="molecule type" value="Genomic_DNA"/>
</dbReference>
<dbReference type="InterPro" id="IPR057666">
    <property type="entry name" value="DrpA_SLOG"/>
</dbReference>
<reference evidence="4 5" key="1">
    <citation type="submission" date="2023-06" db="EMBL/GenBank/DDBJ databases">
        <authorList>
            <person name="Oyuntsetseg B."/>
            <person name="Kim S.B."/>
        </authorList>
    </citation>
    <scope>NUCLEOTIDE SEQUENCE [LARGE SCALE GENOMIC DNA]</scope>
    <source>
        <strain evidence="4 5">4-36</strain>
    </source>
</reference>
<feature type="region of interest" description="Disordered" evidence="2">
    <location>
        <begin position="305"/>
        <end position="325"/>
    </location>
</feature>
<comment type="similarity">
    <text evidence="1">Belongs to the DprA/Smf family.</text>
</comment>
<dbReference type="Pfam" id="PF02481">
    <property type="entry name" value="DNA_processg_A"/>
    <property type="match status" value="1"/>
</dbReference>